<evidence type="ECO:0000256" key="1">
    <source>
        <dbReference type="SAM" id="MobiDB-lite"/>
    </source>
</evidence>
<feature type="compositionally biased region" description="Low complexity" evidence="1">
    <location>
        <begin position="95"/>
        <end position="111"/>
    </location>
</feature>
<keyword evidence="3" id="KW-1185">Reference proteome</keyword>
<reference evidence="2 3" key="1">
    <citation type="submission" date="2019-01" db="EMBL/GenBank/DDBJ databases">
        <title>Nuclear Genome Assembly of the Microalgal Biofuel strain Nannochloropsis salina CCMP1776.</title>
        <authorList>
            <person name="Hovde B."/>
        </authorList>
    </citation>
    <scope>NUCLEOTIDE SEQUENCE [LARGE SCALE GENOMIC DNA]</scope>
    <source>
        <strain evidence="2 3">CCMP1776</strain>
    </source>
</reference>
<evidence type="ECO:0000313" key="2">
    <source>
        <dbReference type="EMBL" id="TFJ83382.1"/>
    </source>
</evidence>
<feature type="region of interest" description="Disordered" evidence="1">
    <location>
        <begin position="78"/>
        <end position="111"/>
    </location>
</feature>
<organism evidence="2 3">
    <name type="scientific">Nannochloropsis salina CCMP1776</name>
    <dbReference type="NCBI Taxonomy" id="1027361"/>
    <lineage>
        <taxon>Eukaryota</taxon>
        <taxon>Sar</taxon>
        <taxon>Stramenopiles</taxon>
        <taxon>Ochrophyta</taxon>
        <taxon>Eustigmatophyceae</taxon>
        <taxon>Eustigmatales</taxon>
        <taxon>Monodopsidaceae</taxon>
        <taxon>Microchloropsis</taxon>
        <taxon>Microchloropsis salina</taxon>
    </lineage>
</organism>
<proteinExistence type="predicted"/>
<dbReference type="AlphaFoldDB" id="A0A4D9CVY1"/>
<gene>
    <name evidence="2" type="ORF">NSK_005314</name>
</gene>
<sequence length="111" mass="12060">MERGMTRETLEIGGRYRDVGAAFLGETAGEDEEMALASAHLTWRVDSTAGVFRTTGRVEEELITEGDPEAMRQGYLLGRDIHPDHQNNGRAPLVPRRGAGARASPRGGRGI</sequence>
<accession>A0A4D9CVY1</accession>
<protein>
    <submittedName>
        <fullName evidence="2">Uncharacterized protein</fullName>
    </submittedName>
</protein>
<name>A0A4D9CVY1_9STRA</name>
<dbReference type="EMBL" id="SDOX01000040">
    <property type="protein sequence ID" value="TFJ83382.1"/>
    <property type="molecule type" value="Genomic_DNA"/>
</dbReference>
<comment type="caution">
    <text evidence="2">The sequence shown here is derived from an EMBL/GenBank/DDBJ whole genome shotgun (WGS) entry which is preliminary data.</text>
</comment>
<evidence type="ECO:0000313" key="3">
    <source>
        <dbReference type="Proteomes" id="UP000355283"/>
    </source>
</evidence>
<dbReference type="Proteomes" id="UP000355283">
    <property type="component" value="Unassembled WGS sequence"/>
</dbReference>